<proteinExistence type="predicted"/>
<dbReference type="InterPro" id="IPR003820">
    <property type="entry name" value="KdpC"/>
</dbReference>
<name>A0AAJ2NS06_ALKPS</name>
<evidence type="ECO:0000256" key="8">
    <source>
        <dbReference type="ARBA" id="ARBA00022989"/>
    </source>
</evidence>
<evidence type="ECO:0000256" key="3">
    <source>
        <dbReference type="ARBA" id="ARBA00022538"/>
    </source>
</evidence>
<keyword evidence="4" id="KW-0812">Transmembrane</keyword>
<evidence type="ECO:0000256" key="5">
    <source>
        <dbReference type="ARBA" id="ARBA00022741"/>
    </source>
</evidence>
<evidence type="ECO:0000256" key="10">
    <source>
        <dbReference type="ARBA" id="ARBA00023136"/>
    </source>
</evidence>
<evidence type="ECO:0000256" key="6">
    <source>
        <dbReference type="ARBA" id="ARBA00022840"/>
    </source>
</evidence>
<keyword evidence="9" id="KW-0406">Ion transport</keyword>
<dbReference type="AlphaFoldDB" id="A0AAJ2NS06"/>
<evidence type="ECO:0000313" key="11">
    <source>
        <dbReference type="EMBL" id="MDV2887629.1"/>
    </source>
</evidence>
<keyword evidence="5" id="KW-0547">Nucleotide-binding</keyword>
<dbReference type="Pfam" id="PF02669">
    <property type="entry name" value="KdpC"/>
    <property type="match status" value="1"/>
</dbReference>
<keyword evidence="10" id="KW-0472">Membrane</keyword>
<dbReference type="GO" id="GO:0008556">
    <property type="term" value="F:P-type potassium transmembrane transporter activity"/>
    <property type="evidence" value="ECO:0007669"/>
    <property type="project" value="InterPro"/>
</dbReference>
<sequence length="111" mass="12170">GSELIGQSFTSPKYFHGRISSIDNDAAASGSNNYAPSNKEMLKRVDDSIDALKRENPKLNVNKIPLDLITNSGSGLDPDISIQAAEFQIPRIVKETGISEQKLRQLIKKNT</sequence>
<evidence type="ECO:0000256" key="7">
    <source>
        <dbReference type="ARBA" id="ARBA00022958"/>
    </source>
</evidence>
<keyword evidence="7" id="KW-0630">Potassium</keyword>
<dbReference type="PANTHER" id="PTHR30042">
    <property type="entry name" value="POTASSIUM-TRANSPORTING ATPASE C CHAIN"/>
    <property type="match status" value="1"/>
</dbReference>
<organism evidence="11 12">
    <name type="scientific">Alkalihalophilus pseudofirmus</name>
    <name type="common">Bacillus pseudofirmus</name>
    <dbReference type="NCBI Taxonomy" id="79885"/>
    <lineage>
        <taxon>Bacteria</taxon>
        <taxon>Bacillati</taxon>
        <taxon>Bacillota</taxon>
        <taxon>Bacilli</taxon>
        <taxon>Bacillales</taxon>
        <taxon>Bacillaceae</taxon>
        <taxon>Alkalihalophilus</taxon>
    </lineage>
</organism>
<keyword evidence="2" id="KW-1003">Cell membrane</keyword>
<dbReference type="EMBL" id="JAWJAY010000264">
    <property type="protein sequence ID" value="MDV2887629.1"/>
    <property type="molecule type" value="Genomic_DNA"/>
</dbReference>
<dbReference type="GO" id="GO:0016020">
    <property type="term" value="C:membrane"/>
    <property type="evidence" value="ECO:0007669"/>
    <property type="project" value="InterPro"/>
</dbReference>
<keyword evidence="1" id="KW-0813">Transport</keyword>
<dbReference type="Proteomes" id="UP001285636">
    <property type="component" value="Unassembled WGS sequence"/>
</dbReference>
<evidence type="ECO:0000256" key="1">
    <source>
        <dbReference type="ARBA" id="ARBA00022448"/>
    </source>
</evidence>
<dbReference type="PANTHER" id="PTHR30042:SF2">
    <property type="entry name" value="POTASSIUM-TRANSPORTING ATPASE KDPC SUBUNIT"/>
    <property type="match status" value="1"/>
</dbReference>
<accession>A0AAJ2NS06</accession>
<feature type="non-terminal residue" evidence="11">
    <location>
        <position position="111"/>
    </location>
</feature>
<evidence type="ECO:0000256" key="9">
    <source>
        <dbReference type="ARBA" id="ARBA00023065"/>
    </source>
</evidence>
<comment type="caution">
    <text evidence="11">The sequence shown here is derived from an EMBL/GenBank/DDBJ whole genome shotgun (WGS) entry which is preliminary data.</text>
</comment>
<keyword evidence="3" id="KW-0633">Potassium transport</keyword>
<dbReference type="RefSeq" id="WP_323467841.1">
    <property type="nucleotide sequence ID" value="NZ_JAWJAY010000264.1"/>
</dbReference>
<reference evidence="11" key="1">
    <citation type="submission" date="2023-10" db="EMBL/GenBank/DDBJ databases">
        <title>Screening of Alkalihalophilus pseudofirmusBZ-TG-HK211 and Its Alleviation of Salt Stress on Rapeseed Growth.</title>
        <authorList>
            <person name="Zhao B."/>
            <person name="Guo T."/>
        </authorList>
    </citation>
    <scope>NUCLEOTIDE SEQUENCE</scope>
    <source>
        <strain evidence="11">BZ-TG-HK211</strain>
    </source>
</reference>
<dbReference type="GO" id="GO:0005524">
    <property type="term" value="F:ATP binding"/>
    <property type="evidence" value="ECO:0007669"/>
    <property type="project" value="UniProtKB-KW"/>
</dbReference>
<protein>
    <submittedName>
        <fullName evidence="11">Potassium-transporting ATPase subunit C</fullName>
    </submittedName>
</protein>
<evidence type="ECO:0000256" key="2">
    <source>
        <dbReference type="ARBA" id="ARBA00022475"/>
    </source>
</evidence>
<keyword evidence="8" id="KW-1133">Transmembrane helix</keyword>
<evidence type="ECO:0000313" key="12">
    <source>
        <dbReference type="Proteomes" id="UP001285636"/>
    </source>
</evidence>
<gene>
    <name evidence="11" type="ORF">RYX45_20870</name>
</gene>
<evidence type="ECO:0000256" key="4">
    <source>
        <dbReference type="ARBA" id="ARBA00022692"/>
    </source>
</evidence>
<feature type="non-terminal residue" evidence="11">
    <location>
        <position position="1"/>
    </location>
</feature>
<keyword evidence="6" id="KW-0067">ATP-binding</keyword>